<protein>
    <recommendedName>
        <fullName evidence="4">Enoyl-CoA hydratase</fullName>
    </recommendedName>
</protein>
<dbReference type="GO" id="GO:0016829">
    <property type="term" value="F:lyase activity"/>
    <property type="evidence" value="ECO:0007669"/>
    <property type="project" value="UniProtKB-KW"/>
</dbReference>
<evidence type="ECO:0008006" key="4">
    <source>
        <dbReference type="Google" id="ProtNLM"/>
    </source>
</evidence>
<gene>
    <name evidence="3" type="ORF">METZ01_LOCUS117254</name>
</gene>
<dbReference type="InterPro" id="IPR029045">
    <property type="entry name" value="ClpP/crotonase-like_dom_sf"/>
</dbReference>
<evidence type="ECO:0000256" key="2">
    <source>
        <dbReference type="SAM" id="MobiDB-lite"/>
    </source>
</evidence>
<evidence type="ECO:0000313" key="3">
    <source>
        <dbReference type="EMBL" id="SVA64400.1"/>
    </source>
</evidence>
<dbReference type="CDD" id="cd06558">
    <property type="entry name" value="crotonase-like"/>
    <property type="match status" value="1"/>
</dbReference>
<dbReference type="Gene3D" id="3.90.226.10">
    <property type="entry name" value="2-enoyl-CoA Hydratase, Chain A, domain 1"/>
    <property type="match status" value="1"/>
</dbReference>
<dbReference type="SUPFAM" id="SSF52096">
    <property type="entry name" value="ClpP/crotonase"/>
    <property type="match status" value="1"/>
</dbReference>
<proteinExistence type="predicted"/>
<evidence type="ECO:0000256" key="1">
    <source>
        <dbReference type="ARBA" id="ARBA00023239"/>
    </source>
</evidence>
<reference evidence="3" key="1">
    <citation type="submission" date="2018-05" db="EMBL/GenBank/DDBJ databases">
        <authorList>
            <person name="Lanie J.A."/>
            <person name="Ng W.-L."/>
            <person name="Kazmierczak K.M."/>
            <person name="Andrzejewski T.M."/>
            <person name="Davidsen T.M."/>
            <person name="Wayne K.J."/>
            <person name="Tettelin H."/>
            <person name="Glass J.I."/>
            <person name="Rusch D."/>
            <person name="Podicherti R."/>
            <person name="Tsui H.-C.T."/>
            <person name="Winkler M.E."/>
        </authorList>
    </citation>
    <scope>NUCLEOTIDE SEQUENCE</scope>
</reference>
<feature type="non-terminal residue" evidence="3">
    <location>
        <position position="1"/>
    </location>
</feature>
<dbReference type="InterPro" id="IPR001753">
    <property type="entry name" value="Enoyl-CoA_hydra/iso"/>
</dbReference>
<dbReference type="Gene3D" id="1.10.12.10">
    <property type="entry name" value="Lyase 2-enoyl-coa Hydratase, Chain A, domain 2"/>
    <property type="match status" value="1"/>
</dbReference>
<dbReference type="PANTHER" id="PTHR11941">
    <property type="entry name" value="ENOYL-COA HYDRATASE-RELATED"/>
    <property type="match status" value="1"/>
</dbReference>
<name>A0A381XII3_9ZZZZ</name>
<dbReference type="GO" id="GO:0006635">
    <property type="term" value="P:fatty acid beta-oxidation"/>
    <property type="evidence" value="ECO:0007669"/>
    <property type="project" value="TreeGrafter"/>
</dbReference>
<dbReference type="PANTHER" id="PTHR11941:SF54">
    <property type="entry name" value="ENOYL-COA HYDRATASE, MITOCHONDRIAL"/>
    <property type="match status" value="1"/>
</dbReference>
<dbReference type="Pfam" id="PF00378">
    <property type="entry name" value="ECH_1"/>
    <property type="match status" value="1"/>
</dbReference>
<accession>A0A381XII3</accession>
<dbReference type="EMBL" id="UINC01015260">
    <property type="protein sequence ID" value="SVA64400.1"/>
    <property type="molecule type" value="Genomic_DNA"/>
</dbReference>
<dbReference type="AlphaFoldDB" id="A0A381XII3"/>
<sequence>DTMPDYQHVLLEKDTDTHIAKLTLNRPDRLNAMNDVMIDEIGDAVEDVSRDDDMRVLIITGSGRAFCSGADLQTLKGGSDPGSLVSDNPEDIRRGFEHIQRFIMEIHRMEKPVIAMVNGIAAGAGFDIACVCDIRVGSPHARFMSAYVRVGLFPGFGGTWLYPRALGSVSKAAELLFTGDFLESDEAKDLGFLNKLVPPEELESATLEMAQKIAAGPPIAIRLSKLMLYKGLEFDLETAMKMAAAAETITLTSRDHEEGTTAIRESRKPTYEGR</sequence>
<feature type="region of interest" description="Disordered" evidence="2">
    <location>
        <begin position="254"/>
        <end position="274"/>
    </location>
</feature>
<keyword evidence="1" id="KW-0456">Lyase</keyword>
<organism evidence="3">
    <name type="scientific">marine metagenome</name>
    <dbReference type="NCBI Taxonomy" id="408172"/>
    <lineage>
        <taxon>unclassified sequences</taxon>
        <taxon>metagenomes</taxon>
        <taxon>ecological metagenomes</taxon>
    </lineage>
</organism>
<dbReference type="InterPro" id="IPR014748">
    <property type="entry name" value="Enoyl-CoA_hydra_C"/>
</dbReference>